<dbReference type="SUPFAM" id="SSF48452">
    <property type="entry name" value="TPR-like"/>
    <property type="match status" value="1"/>
</dbReference>
<name>A0A0C3PZF5_9AGAM</name>
<organism evidence="1 2">
    <name type="scientific">Tulasnella calospora MUT 4182</name>
    <dbReference type="NCBI Taxonomy" id="1051891"/>
    <lineage>
        <taxon>Eukaryota</taxon>
        <taxon>Fungi</taxon>
        <taxon>Dikarya</taxon>
        <taxon>Basidiomycota</taxon>
        <taxon>Agaricomycotina</taxon>
        <taxon>Agaricomycetes</taxon>
        <taxon>Cantharellales</taxon>
        <taxon>Tulasnellaceae</taxon>
        <taxon>Tulasnella</taxon>
    </lineage>
</organism>
<dbReference type="Pfam" id="PF13374">
    <property type="entry name" value="TPR_10"/>
    <property type="match status" value="1"/>
</dbReference>
<gene>
    <name evidence="1" type="ORF">M407DRAFT_29534</name>
</gene>
<evidence type="ECO:0000313" key="2">
    <source>
        <dbReference type="Proteomes" id="UP000054248"/>
    </source>
</evidence>
<protein>
    <recommendedName>
        <fullName evidence="3">MalT-like TPR region domain-containing protein</fullName>
    </recommendedName>
</protein>
<keyword evidence="2" id="KW-1185">Reference proteome</keyword>
<reference evidence="2" key="2">
    <citation type="submission" date="2015-01" db="EMBL/GenBank/DDBJ databases">
        <title>Evolutionary Origins and Diversification of the Mycorrhizal Mutualists.</title>
        <authorList>
            <consortium name="DOE Joint Genome Institute"/>
            <consortium name="Mycorrhizal Genomics Consortium"/>
            <person name="Kohler A."/>
            <person name="Kuo A."/>
            <person name="Nagy L.G."/>
            <person name="Floudas D."/>
            <person name="Copeland A."/>
            <person name="Barry K.W."/>
            <person name="Cichocki N."/>
            <person name="Veneault-Fourrey C."/>
            <person name="LaButti K."/>
            <person name="Lindquist E.A."/>
            <person name="Lipzen A."/>
            <person name="Lundell T."/>
            <person name="Morin E."/>
            <person name="Murat C."/>
            <person name="Riley R."/>
            <person name="Ohm R."/>
            <person name="Sun H."/>
            <person name="Tunlid A."/>
            <person name="Henrissat B."/>
            <person name="Grigoriev I.V."/>
            <person name="Hibbett D.S."/>
            <person name="Martin F."/>
        </authorList>
    </citation>
    <scope>NUCLEOTIDE SEQUENCE [LARGE SCALE GENOMIC DNA]</scope>
    <source>
        <strain evidence="2">MUT 4182</strain>
    </source>
</reference>
<evidence type="ECO:0000313" key="1">
    <source>
        <dbReference type="EMBL" id="KIO20875.1"/>
    </source>
</evidence>
<dbReference type="OrthoDB" id="621413at2759"/>
<dbReference type="HOGENOM" id="CLU_000288_7_37_1"/>
<evidence type="ECO:0008006" key="3">
    <source>
        <dbReference type="Google" id="ProtNLM"/>
    </source>
</evidence>
<dbReference type="Gene3D" id="1.25.40.10">
    <property type="entry name" value="Tetratricopeptide repeat domain"/>
    <property type="match status" value="2"/>
</dbReference>
<reference evidence="1 2" key="1">
    <citation type="submission" date="2014-04" db="EMBL/GenBank/DDBJ databases">
        <authorList>
            <consortium name="DOE Joint Genome Institute"/>
            <person name="Kuo A."/>
            <person name="Girlanda M."/>
            <person name="Perotto S."/>
            <person name="Kohler A."/>
            <person name="Nagy L.G."/>
            <person name="Floudas D."/>
            <person name="Copeland A."/>
            <person name="Barry K.W."/>
            <person name="Cichocki N."/>
            <person name="Veneault-Fourrey C."/>
            <person name="LaButti K."/>
            <person name="Lindquist E.A."/>
            <person name="Lipzen A."/>
            <person name="Lundell T."/>
            <person name="Morin E."/>
            <person name="Murat C."/>
            <person name="Sun H."/>
            <person name="Tunlid A."/>
            <person name="Henrissat B."/>
            <person name="Grigoriev I.V."/>
            <person name="Hibbett D.S."/>
            <person name="Martin F."/>
            <person name="Nordberg H.P."/>
            <person name="Cantor M.N."/>
            <person name="Hua S.X."/>
        </authorList>
    </citation>
    <scope>NUCLEOTIDE SEQUENCE [LARGE SCALE GENOMIC DNA]</scope>
    <source>
        <strain evidence="1 2">MUT 4182</strain>
    </source>
</reference>
<dbReference type="InterPro" id="IPR011990">
    <property type="entry name" value="TPR-like_helical_dom_sf"/>
</dbReference>
<proteinExistence type="predicted"/>
<sequence>MIDSKAEQLYIQSRDLYSGIGDQFGLTQSVWALGEVYWKRKEYSKAEESYIQSRDLYSRIGNQLGLAQSVNALGDVKDIIELETGPFLTNMSWNLGLLHSKQAQYEEAERLVRQASPIYGELGLKERIADCDNLLATICRSREQSLPPGT</sequence>
<dbReference type="Proteomes" id="UP000054248">
    <property type="component" value="Unassembled WGS sequence"/>
</dbReference>
<dbReference type="EMBL" id="KN823158">
    <property type="protein sequence ID" value="KIO20875.1"/>
    <property type="molecule type" value="Genomic_DNA"/>
</dbReference>
<dbReference type="AlphaFoldDB" id="A0A0C3PZF5"/>
<accession>A0A0C3PZF5</accession>